<feature type="domain" description="AP180 N-terminal homology (ANTH)" evidence="3">
    <location>
        <begin position="57"/>
        <end position="199"/>
    </location>
</feature>
<feature type="compositionally biased region" description="Low complexity" evidence="2">
    <location>
        <begin position="298"/>
        <end position="314"/>
    </location>
</feature>
<dbReference type="WBParaSite" id="TTAC_0000074401-mRNA-1">
    <property type="protein sequence ID" value="TTAC_0000074401-mRNA-1"/>
    <property type="gene ID" value="TTAC_0000074401"/>
</dbReference>
<dbReference type="Gene3D" id="1.25.40.90">
    <property type="match status" value="1"/>
</dbReference>
<gene>
    <name evidence="4" type="ORF">TTAC_LOCUS745</name>
</gene>
<dbReference type="OrthoDB" id="44015at2759"/>
<dbReference type="GO" id="GO:0008021">
    <property type="term" value="C:synaptic vesicle"/>
    <property type="evidence" value="ECO:0007669"/>
    <property type="project" value="TreeGrafter"/>
</dbReference>
<dbReference type="AlphaFoldDB" id="A0A0R3WJA6"/>
<dbReference type="GO" id="GO:0005905">
    <property type="term" value="C:clathrin-coated pit"/>
    <property type="evidence" value="ECO:0007669"/>
    <property type="project" value="TreeGrafter"/>
</dbReference>
<reference evidence="6" key="1">
    <citation type="submission" date="2017-02" db="UniProtKB">
        <authorList>
            <consortium name="WormBaseParasite"/>
        </authorList>
    </citation>
    <scope>IDENTIFICATION</scope>
</reference>
<name>A0A0R3WJA6_HYDTA</name>
<evidence type="ECO:0000313" key="4">
    <source>
        <dbReference type="EMBL" id="VDM16926.1"/>
    </source>
</evidence>
<dbReference type="STRING" id="6205.A0A0R3WJA6"/>
<protein>
    <submittedName>
        <fullName evidence="6">ANTH domain-containing protein</fullName>
    </submittedName>
</protein>
<dbReference type="EMBL" id="UYWX01000087">
    <property type="protein sequence ID" value="VDM16926.1"/>
    <property type="molecule type" value="Genomic_DNA"/>
</dbReference>
<reference evidence="4 5" key="2">
    <citation type="submission" date="2018-11" db="EMBL/GenBank/DDBJ databases">
        <authorList>
            <consortium name="Pathogen Informatics"/>
        </authorList>
    </citation>
    <scope>NUCLEOTIDE SEQUENCE [LARGE SCALE GENOMIC DNA]</scope>
</reference>
<evidence type="ECO:0000313" key="6">
    <source>
        <dbReference type="WBParaSite" id="TTAC_0000074401-mRNA-1"/>
    </source>
</evidence>
<proteinExistence type="inferred from homology"/>
<dbReference type="Proteomes" id="UP000274429">
    <property type="component" value="Unassembled WGS sequence"/>
</dbReference>
<organism evidence="6">
    <name type="scientific">Hydatigena taeniaeformis</name>
    <name type="common">Feline tapeworm</name>
    <name type="synonym">Taenia taeniaeformis</name>
    <dbReference type="NCBI Taxonomy" id="6205"/>
    <lineage>
        <taxon>Eukaryota</taxon>
        <taxon>Metazoa</taxon>
        <taxon>Spiralia</taxon>
        <taxon>Lophotrochozoa</taxon>
        <taxon>Platyhelminthes</taxon>
        <taxon>Cestoda</taxon>
        <taxon>Eucestoda</taxon>
        <taxon>Cyclophyllidea</taxon>
        <taxon>Taeniidae</taxon>
        <taxon>Hydatigera</taxon>
    </lineage>
</organism>
<dbReference type="GO" id="GO:0048268">
    <property type="term" value="P:clathrin coat assembly"/>
    <property type="evidence" value="ECO:0007669"/>
    <property type="project" value="InterPro"/>
</dbReference>
<evidence type="ECO:0000313" key="5">
    <source>
        <dbReference type="Proteomes" id="UP000274429"/>
    </source>
</evidence>
<dbReference type="InterPro" id="IPR011417">
    <property type="entry name" value="ANTH_dom"/>
</dbReference>
<dbReference type="SUPFAM" id="SSF48464">
    <property type="entry name" value="ENTH/VHS domain"/>
    <property type="match status" value="1"/>
</dbReference>
<dbReference type="Gene3D" id="1.20.58.150">
    <property type="entry name" value="ANTH domain"/>
    <property type="match status" value="1"/>
</dbReference>
<evidence type="ECO:0000256" key="1">
    <source>
        <dbReference type="ARBA" id="ARBA00008011"/>
    </source>
</evidence>
<comment type="similarity">
    <text evidence="1">Belongs to the PICALM/SNAP91 family.</text>
</comment>
<accession>A0A0R3WJA6</accession>
<feature type="region of interest" description="Disordered" evidence="2">
    <location>
        <begin position="341"/>
        <end position="408"/>
    </location>
</feature>
<dbReference type="PANTHER" id="PTHR22951">
    <property type="entry name" value="CLATHRIN ASSEMBLY PROTEIN"/>
    <property type="match status" value="1"/>
</dbReference>
<dbReference type="PANTHER" id="PTHR22951:SF5">
    <property type="entry name" value="PHOSPHATIDYLINOSITOL-BINDING CLATHRIN ASSEMBLY PROTEIN LAP"/>
    <property type="match status" value="1"/>
</dbReference>
<evidence type="ECO:0000259" key="3">
    <source>
        <dbReference type="Pfam" id="PF07651"/>
    </source>
</evidence>
<dbReference type="InterPro" id="IPR045192">
    <property type="entry name" value="AP180-like"/>
</dbReference>
<feature type="compositionally biased region" description="Acidic residues" evidence="2">
    <location>
        <begin position="363"/>
        <end position="388"/>
    </location>
</feature>
<dbReference type="GO" id="GO:0030136">
    <property type="term" value="C:clathrin-coated vesicle"/>
    <property type="evidence" value="ECO:0007669"/>
    <property type="project" value="InterPro"/>
</dbReference>
<sequence>MTAKMAGKMAKQLAGSGTGQSFMDRVTQAKYSLAGSALGKVVAKASTEELIAPKRKHLETYEMSLFIRKYSKYLAEKTKSYQMMAFDFCKVKRGKDDGVMRTMPADKLLKALPVLRDQLNVLFEFEATEKDLNNLIINAAFILLYKDLIRLFASYNEGMMNLVEKYFSMKSSHCKTAVELYRDFPNVMTKVDEFLTLAEVGTHVFETINISTITGEYFAITLLQSLGIGDKESMGLHPVPPQVLEAMEQHLALLKKKKKASADDDHNDAEEEVKETSVKPLESVAKRSPSASNVKVNASPARPKSPARPTSSPSVPKPATPASMVDSLLIADLVDTVATGETDTHTTAKMPPAEVVVTGPDGEPTEPSEDEEQTALEEEQEEEGEKEVEDVRAEEREWEEDGGEGVGLSPEQQQAVIAAATSHFVQSADRTNQAVKHSVTLTPRQTRRSWWVFFFSLIAESGS</sequence>
<evidence type="ECO:0000256" key="2">
    <source>
        <dbReference type="SAM" id="MobiDB-lite"/>
    </source>
</evidence>
<dbReference type="GO" id="GO:0005546">
    <property type="term" value="F:phosphatidylinositol-4,5-bisphosphate binding"/>
    <property type="evidence" value="ECO:0007669"/>
    <property type="project" value="TreeGrafter"/>
</dbReference>
<dbReference type="GO" id="GO:0072583">
    <property type="term" value="P:clathrin-dependent endocytosis"/>
    <property type="evidence" value="ECO:0007669"/>
    <property type="project" value="InterPro"/>
</dbReference>
<dbReference type="GO" id="GO:0005545">
    <property type="term" value="F:1-phosphatidylinositol binding"/>
    <property type="evidence" value="ECO:0007669"/>
    <property type="project" value="InterPro"/>
</dbReference>
<dbReference type="Pfam" id="PF07651">
    <property type="entry name" value="ANTH"/>
    <property type="match status" value="1"/>
</dbReference>
<dbReference type="InterPro" id="IPR008942">
    <property type="entry name" value="ENTH_VHS"/>
</dbReference>
<feature type="region of interest" description="Disordered" evidence="2">
    <location>
        <begin position="255"/>
        <end position="321"/>
    </location>
</feature>
<dbReference type="GO" id="GO:0016185">
    <property type="term" value="P:synaptic vesicle budding from presynaptic endocytic zone membrane"/>
    <property type="evidence" value="ECO:0007669"/>
    <property type="project" value="TreeGrafter"/>
</dbReference>
<dbReference type="GO" id="GO:0098894">
    <property type="term" value="C:extrinsic component of presynaptic endocytic zone membrane"/>
    <property type="evidence" value="ECO:0007669"/>
    <property type="project" value="TreeGrafter"/>
</dbReference>
<dbReference type="GO" id="GO:0032050">
    <property type="term" value="F:clathrin heavy chain binding"/>
    <property type="evidence" value="ECO:0007669"/>
    <property type="project" value="TreeGrafter"/>
</dbReference>
<keyword evidence="5" id="KW-1185">Reference proteome</keyword>
<dbReference type="SUPFAM" id="SSF89009">
    <property type="entry name" value="GAT-like domain"/>
    <property type="match status" value="1"/>
</dbReference>
<dbReference type="InterPro" id="IPR014712">
    <property type="entry name" value="ANTH_dom_sf"/>
</dbReference>
<dbReference type="GO" id="GO:0000149">
    <property type="term" value="F:SNARE binding"/>
    <property type="evidence" value="ECO:0007669"/>
    <property type="project" value="TreeGrafter"/>
</dbReference>